<dbReference type="EMBL" id="LJHD01000300">
    <property type="protein sequence ID" value="ONI38146.1"/>
    <property type="molecule type" value="Genomic_DNA"/>
</dbReference>
<comment type="caution">
    <text evidence="1">The sequence shown here is derived from an EMBL/GenBank/DDBJ whole genome shotgun (WGS) entry which is preliminary data.</text>
</comment>
<organism evidence="1 2">
    <name type="scientific">Candidatus Epulonipiscium fishelsonii</name>
    <dbReference type="NCBI Taxonomy" id="77094"/>
    <lineage>
        <taxon>Bacteria</taxon>
        <taxon>Bacillati</taxon>
        <taxon>Bacillota</taxon>
        <taxon>Clostridia</taxon>
        <taxon>Lachnospirales</taxon>
        <taxon>Lachnospiraceae</taxon>
        <taxon>Candidatus Epulonipiscium</taxon>
    </lineage>
</organism>
<sequence length="658" mass="72976">MKNLSLAKRIKKIFSIIIVTVLLVTTIIQIITINNQLNEEKEMQLSLNSQTALAGFSGWLENYITLAGTITDEIITNEYYLNPDILLTFDKYLEKRMQNFPEILNLYLGTEEGSFYAPSGLPSPDYDPRKRGWYIEAVKENGLIVTDPYIDASFGGLTITVAKPLIDNSNELRGVLGLDIAIDRLSTIINDLSQENETSLFLLNGNNEIIVHENEQFNPTQDSATLINDIGDYSSLVEIKEGEMATTKNHDGKSTASLYNRVPNTNWVLLANYPNEIKAKSILSVIMTSLAVCIVSIIISGWIIIKFTKKYIFPIELGIDALSGLKTGDLKIDTSHIPANSTEISTLKENITDISNTLQRYIHEITNILKAYSEGDFTQTSKEDFSGEFKPIKTSLSDISIKLRMLLAEASNSANEVNQGANEIATSAQSLSQSNLEQSEFLKNFRENTHNITDNIKGSISQINLSHELGKKMKIKVEEGQEIASETVLAMKDITESTQQISQIITIIDEIANQTSLLALNASIESARVGEAGKGFTVVANEIRDLARRSSDTVKEIQSIIQTNLDRVTLGEEKVNLTSKALEEIKLATIENDNVSIKILENTKMQSTTLEQVSESTNLLSVGIETNSKISEENVAISKELTTQIETLKNQLAQFKIE</sequence>
<reference evidence="1" key="1">
    <citation type="submission" date="2016-08" db="EMBL/GenBank/DDBJ databases">
        <authorList>
            <person name="Ngugi D.K."/>
            <person name="Miyake S."/>
            <person name="Stingl U."/>
        </authorList>
    </citation>
    <scope>NUCLEOTIDE SEQUENCE</scope>
    <source>
        <strain evidence="1">SCG-D08WGA-EpuloA1</strain>
    </source>
</reference>
<protein>
    <submittedName>
        <fullName evidence="1">Uncharacterized protein</fullName>
    </submittedName>
</protein>
<evidence type="ECO:0000313" key="2">
    <source>
        <dbReference type="Proteomes" id="UP000188637"/>
    </source>
</evidence>
<accession>A0ACC8X8A9</accession>
<gene>
    <name evidence="1" type="ORF">AN640_02815</name>
</gene>
<proteinExistence type="predicted"/>
<evidence type="ECO:0000313" key="1">
    <source>
        <dbReference type="EMBL" id="ONI38146.1"/>
    </source>
</evidence>
<name>A0ACC8X8A9_9FIRM</name>
<dbReference type="Proteomes" id="UP000188637">
    <property type="component" value="Unassembled WGS sequence"/>
</dbReference>
<keyword evidence="2" id="KW-1185">Reference proteome</keyword>